<dbReference type="OrthoDB" id="5132307at2759"/>
<gene>
    <name evidence="1" type="ORF">BBA_09928</name>
</gene>
<dbReference type="GeneID" id="19892940"/>
<reference evidence="1 2" key="1">
    <citation type="journal article" date="2012" name="Sci. Rep.">
        <title>Genomic perspectives on the evolution of fungal entomopathogenicity in Beauveria bassiana.</title>
        <authorList>
            <person name="Xiao G."/>
            <person name="Ying S.H."/>
            <person name="Zheng P."/>
            <person name="Wang Z.L."/>
            <person name="Zhang S."/>
            <person name="Xie X.Q."/>
            <person name="Shang Y."/>
            <person name="St Leger R.J."/>
            <person name="Zhao G.P."/>
            <person name="Wang C."/>
            <person name="Feng M.G."/>
        </authorList>
    </citation>
    <scope>NUCLEOTIDE SEQUENCE [LARGE SCALE GENOMIC DNA]</scope>
    <source>
        <strain evidence="1 2">ARSEF 2860</strain>
    </source>
</reference>
<protein>
    <submittedName>
        <fullName evidence="1">Uncharacterized protein</fullName>
    </submittedName>
</protein>
<dbReference type="Proteomes" id="UP000002762">
    <property type="component" value="Unassembled WGS sequence"/>
</dbReference>
<dbReference type="STRING" id="655819.J5J2S7"/>
<organism evidence="1 2">
    <name type="scientific">Beauveria bassiana (strain ARSEF 2860)</name>
    <name type="common">White muscardine disease fungus</name>
    <name type="synonym">Tritirachium shiotae</name>
    <dbReference type="NCBI Taxonomy" id="655819"/>
    <lineage>
        <taxon>Eukaryota</taxon>
        <taxon>Fungi</taxon>
        <taxon>Dikarya</taxon>
        <taxon>Ascomycota</taxon>
        <taxon>Pezizomycotina</taxon>
        <taxon>Sordariomycetes</taxon>
        <taxon>Hypocreomycetidae</taxon>
        <taxon>Hypocreales</taxon>
        <taxon>Cordycipitaceae</taxon>
        <taxon>Beauveria</taxon>
    </lineage>
</organism>
<evidence type="ECO:0000313" key="1">
    <source>
        <dbReference type="EMBL" id="EJP61123.1"/>
    </source>
</evidence>
<dbReference type="RefSeq" id="XP_008603247.1">
    <property type="nucleotide sequence ID" value="XM_008605025.1"/>
</dbReference>
<proteinExistence type="predicted"/>
<dbReference type="InParanoid" id="J5J2S7"/>
<dbReference type="EMBL" id="JH725224">
    <property type="protein sequence ID" value="EJP61123.1"/>
    <property type="molecule type" value="Genomic_DNA"/>
</dbReference>
<accession>J5J2S7</accession>
<keyword evidence="2" id="KW-1185">Reference proteome</keyword>
<sequence length="281" mass="31399">MSRFTIDELVQRMAKLSLQDNSVDKTSTGENAQNGSFYNNEDIEMLDYVDISRNEVALQGANFVQLDATRVFAQIWEATFNAWMALLSMTQIAPCGPLTVKGLAAAVRALDGVISGKNEPYLLPRFGYVQLFGFLESLRKRIERDKKHGFIEAESHRTNAALAYELYRNAQDIPTTASHLRRLRLIGSRWKDAVRSSPFLLLAFSKTAESFAKSPSKTDNQTFRKLVLKALDHVPDKLKYVCGELSSIADREAASRLSSDHITRAGLRDCVKECLFGPEGG</sequence>
<dbReference type="HOGENOM" id="CLU_086403_0_0_1"/>
<name>J5J2S7_BEAB2</name>
<dbReference type="AlphaFoldDB" id="J5J2S7"/>
<evidence type="ECO:0000313" key="2">
    <source>
        <dbReference type="Proteomes" id="UP000002762"/>
    </source>
</evidence>